<dbReference type="PIRSF" id="PIRSF015875">
    <property type="entry name" value="UCP015875"/>
    <property type="match status" value="1"/>
</dbReference>
<reference evidence="2 3" key="1">
    <citation type="submission" date="2020-12" db="EMBL/GenBank/DDBJ databases">
        <authorList>
            <person name="Lu T."/>
            <person name="Wang Q."/>
            <person name="Han X."/>
        </authorList>
    </citation>
    <scope>NUCLEOTIDE SEQUENCE [LARGE SCALE GENOMIC DNA]</scope>
    <source>
        <strain evidence="2 3">WQ 585</strain>
    </source>
</reference>
<dbReference type="InterPro" id="IPR007418">
    <property type="entry name" value="DUF474"/>
</dbReference>
<evidence type="ECO:0000313" key="3">
    <source>
        <dbReference type="Proteomes" id="UP000635316"/>
    </source>
</evidence>
<feature type="transmembrane region" description="Helical" evidence="1">
    <location>
        <begin position="123"/>
        <end position="145"/>
    </location>
</feature>
<dbReference type="RefSeq" id="WP_200238711.1">
    <property type="nucleotide sequence ID" value="NZ_JAENGP010000017.1"/>
</dbReference>
<name>A0ABS1EH04_9BURK</name>
<gene>
    <name evidence="2" type="ORF">JHL22_13870</name>
</gene>
<protein>
    <recommendedName>
        <fullName evidence="4">Integral membrane protein</fullName>
    </recommendedName>
</protein>
<keyword evidence="1" id="KW-0812">Transmembrane</keyword>
<keyword evidence="3" id="KW-1185">Reference proteome</keyword>
<keyword evidence="1" id="KW-1133">Transmembrane helix</keyword>
<proteinExistence type="predicted"/>
<comment type="caution">
    <text evidence="2">The sequence shown here is derived from an EMBL/GenBank/DDBJ whole genome shotgun (WGS) entry which is preliminary data.</text>
</comment>
<feature type="transmembrane region" description="Helical" evidence="1">
    <location>
        <begin position="6"/>
        <end position="34"/>
    </location>
</feature>
<dbReference type="Proteomes" id="UP000635316">
    <property type="component" value="Unassembled WGS sequence"/>
</dbReference>
<sequence>MSYSIAHIVHLFCAIVFVGGVFFEVLVLSAVHGSQVSRQARREVMPVIGNRVKSFMPWVVIVLFLSGTLMAMRYGTVLANPFASAFAWQLSLKILLALSVFVHFLIAIVKMKHKTLTKAWSRYIHISVFVHMIFIVFLAKSMFYFNW</sequence>
<accession>A0ABS1EH04</accession>
<evidence type="ECO:0000256" key="1">
    <source>
        <dbReference type="SAM" id="Phobius"/>
    </source>
</evidence>
<organism evidence="2 3">
    <name type="scientific">Advenella mandrilli</name>
    <dbReference type="NCBI Taxonomy" id="2800330"/>
    <lineage>
        <taxon>Bacteria</taxon>
        <taxon>Pseudomonadati</taxon>
        <taxon>Pseudomonadota</taxon>
        <taxon>Betaproteobacteria</taxon>
        <taxon>Burkholderiales</taxon>
        <taxon>Alcaligenaceae</taxon>
    </lineage>
</organism>
<evidence type="ECO:0008006" key="4">
    <source>
        <dbReference type="Google" id="ProtNLM"/>
    </source>
</evidence>
<dbReference type="EMBL" id="JAENGP010000017">
    <property type="protein sequence ID" value="MBK1782299.1"/>
    <property type="molecule type" value="Genomic_DNA"/>
</dbReference>
<keyword evidence="1" id="KW-0472">Membrane</keyword>
<feature type="transmembrane region" description="Helical" evidence="1">
    <location>
        <begin position="86"/>
        <end position="111"/>
    </location>
</feature>
<evidence type="ECO:0000313" key="2">
    <source>
        <dbReference type="EMBL" id="MBK1782299.1"/>
    </source>
</evidence>
<feature type="transmembrane region" description="Helical" evidence="1">
    <location>
        <begin position="55"/>
        <end position="74"/>
    </location>
</feature>